<dbReference type="Proteomes" id="UP000317036">
    <property type="component" value="Unassembled WGS sequence"/>
</dbReference>
<keyword evidence="4" id="KW-1003">Cell membrane</keyword>
<dbReference type="OrthoDB" id="9802264at2"/>
<name>A0A559KHT3_9BACL</name>
<evidence type="ECO:0000313" key="9">
    <source>
        <dbReference type="EMBL" id="TVY11690.1"/>
    </source>
</evidence>
<accession>A0A559KHT3</accession>
<dbReference type="EMBL" id="VNJI01000002">
    <property type="protein sequence ID" value="TVY11690.1"/>
    <property type="molecule type" value="Genomic_DNA"/>
</dbReference>
<keyword evidence="3" id="KW-0813">Transport</keyword>
<evidence type="ECO:0000259" key="8">
    <source>
        <dbReference type="PROSITE" id="PS50893"/>
    </source>
</evidence>
<comment type="caution">
    <text evidence="9">The sequence shown here is derived from an EMBL/GenBank/DDBJ whole genome shotgun (WGS) entry which is preliminary data.</text>
</comment>
<dbReference type="InterPro" id="IPR027417">
    <property type="entry name" value="P-loop_NTPase"/>
</dbReference>
<dbReference type="InterPro" id="IPR017871">
    <property type="entry name" value="ABC_transporter-like_CS"/>
</dbReference>
<dbReference type="InterPro" id="IPR003439">
    <property type="entry name" value="ABC_transporter-like_ATP-bd"/>
</dbReference>
<organism evidence="9 10">
    <name type="scientific">Paenibacillus cremeus</name>
    <dbReference type="NCBI Taxonomy" id="2163881"/>
    <lineage>
        <taxon>Bacteria</taxon>
        <taxon>Bacillati</taxon>
        <taxon>Bacillota</taxon>
        <taxon>Bacilli</taxon>
        <taxon>Bacillales</taxon>
        <taxon>Paenibacillaceae</taxon>
        <taxon>Paenibacillus</taxon>
    </lineage>
</organism>
<gene>
    <name evidence="9" type="ORF">FPZ49_03055</name>
</gene>
<dbReference type="GO" id="GO:0016887">
    <property type="term" value="F:ATP hydrolysis activity"/>
    <property type="evidence" value="ECO:0007669"/>
    <property type="project" value="InterPro"/>
</dbReference>
<comment type="subcellular location">
    <subcellularLocation>
        <location evidence="1">Cell membrane</location>
        <topology evidence="1">Peripheral membrane protein</topology>
    </subcellularLocation>
</comment>
<dbReference type="GO" id="GO:0015833">
    <property type="term" value="P:peptide transport"/>
    <property type="evidence" value="ECO:0007669"/>
    <property type="project" value="InterPro"/>
</dbReference>
<dbReference type="Pfam" id="PF00005">
    <property type="entry name" value="ABC_tran"/>
    <property type="match status" value="1"/>
</dbReference>
<proteinExistence type="inferred from homology"/>
<evidence type="ECO:0000256" key="1">
    <source>
        <dbReference type="ARBA" id="ARBA00004202"/>
    </source>
</evidence>
<evidence type="ECO:0000256" key="2">
    <source>
        <dbReference type="ARBA" id="ARBA00005417"/>
    </source>
</evidence>
<feature type="domain" description="ABC transporter" evidence="8">
    <location>
        <begin position="5"/>
        <end position="253"/>
    </location>
</feature>
<evidence type="ECO:0000256" key="3">
    <source>
        <dbReference type="ARBA" id="ARBA00022448"/>
    </source>
</evidence>
<keyword evidence="7" id="KW-0472">Membrane</keyword>
<dbReference type="GO" id="GO:0005524">
    <property type="term" value="F:ATP binding"/>
    <property type="evidence" value="ECO:0007669"/>
    <property type="project" value="UniProtKB-KW"/>
</dbReference>
<dbReference type="PANTHER" id="PTHR43297:SF2">
    <property type="entry name" value="DIPEPTIDE TRANSPORT ATP-BINDING PROTEIN DPPD"/>
    <property type="match status" value="1"/>
</dbReference>
<dbReference type="AlphaFoldDB" id="A0A559KHT3"/>
<evidence type="ECO:0000256" key="6">
    <source>
        <dbReference type="ARBA" id="ARBA00022840"/>
    </source>
</evidence>
<dbReference type="PROSITE" id="PS00211">
    <property type="entry name" value="ABC_TRANSPORTER_1"/>
    <property type="match status" value="1"/>
</dbReference>
<dbReference type="PROSITE" id="PS50893">
    <property type="entry name" value="ABC_TRANSPORTER_2"/>
    <property type="match status" value="1"/>
</dbReference>
<dbReference type="CDD" id="cd03257">
    <property type="entry name" value="ABC_NikE_OppD_transporters"/>
    <property type="match status" value="1"/>
</dbReference>
<dbReference type="SMART" id="SM00382">
    <property type="entry name" value="AAA"/>
    <property type="match status" value="1"/>
</dbReference>
<sequence>MNKLLEIKGLKTYFYSDDGVVPAVDGVDIVIHEGETVGIVGESGCGKSVTSLTAMRLTPGKVVEGSIKFNGKNILALSDHEIRAIRGNEMAMIFQEPMTSLNPVFTIGQQIGEAVQIHMNYSKQKAKERAVEMLKLVGIPRAEQIVDEYPHQLSGGMRQRVMIAMAMACNPKLLIADEPTTALDVTIQAQILDLMKELKEKHKTAIMMITHDLGVVAEMCDRVIVMYSGKVVEESDVISLFTNPKHPYTQGLMKSVPSLDGEEKRLYSIQGSVPIPGSLREGCSFAPRCEFAMSICKQAMPRLEEVETGHLCRCWLHSTDQGGIQDEATAR</sequence>
<evidence type="ECO:0000256" key="4">
    <source>
        <dbReference type="ARBA" id="ARBA00022475"/>
    </source>
</evidence>
<protein>
    <submittedName>
        <fullName evidence="9">ABC transporter ATP-binding protein</fullName>
    </submittedName>
</protein>
<comment type="similarity">
    <text evidence="2">Belongs to the ABC transporter superfamily.</text>
</comment>
<dbReference type="RefSeq" id="WP_144843029.1">
    <property type="nucleotide sequence ID" value="NZ_VNJI01000002.1"/>
</dbReference>
<dbReference type="FunFam" id="3.40.50.300:FF:000016">
    <property type="entry name" value="Oligopeptide ABC transporter ATP-binding component"/>
    <property type="match status" value="1"/>
</dbReference>
<keyword evidence="5" id="KW-0547">Nucleotide-binding</keyword>
<reference evidence="9 10" key="1">
    <citation type="submission" date="2019-07" db="EMBL/GenBank/DDBJ databases">
        <authorList>
            <person name="Kim J."/>
        </authorList>
    </citation>
    <scope>NUCLEOTIDE SEQUENCE [LARGE SCALE GENOMIC DNA]</scope>
    <source>
        <strain evidence="9 10">JC52</strain>
    </source>
</reference>
<evidence type="ECO:0000313" key="10">
    <source>
        <dbReference type="Proteomes" id="UP000317036"/>
    </source>
</evidence>
<dbReference type="SUPFAM" id="SSF52540">
    <property type="entry name" value="P-loop containing nucleoside triphosphate hydrolases"/>
    <property type="match status" value="1"/>
</dbReference>
<dbReference type="PANTHER" id="PTHR43297">
    <property type="entry name" value="OLIGOPEPTIDE TRANSPORT ATP-BINDING PROTEIN APPD"/>
    <property type="match status" value="1"/>
</dbReference>
<dbReference type="InterPro" id="IPR013563">
    <property type="entry name" value="Oligopep_ABC_C"/>
</dbReference>
<dbReference type="InterPro" id="IPR050388">
    <property type="entry name" value="ABC_Ni/Peptide_Import"/>
</dbReference>
<keyword evidence="10" id="KW-1185">Reference proteome</keyword>
<dbReference type="NCBIfam" id="TIGR01727">
    <property type="entry name" value="oligo_HPY"/>
    <property type="match status" value="1"/>
</dbReference>
<evidence type="ECO:0000256" key="5">
    <source>
        <dbReference type="ARBA" id="ARBA00022741"/>
    </source>
</evidence>
<keyword evidence="6 9" id="KW-0067">ATP-binding</keyword>
<dbReference type="GO" id="GO:0005886">
    <property type="term" value="C:plasma membrane"/>
    <property type="evidence" value="ECO:0007669"/>
    <property type="project" value="UniProtKB-SubCell"/>
</dbReference>
<evidence type="ECO:0000256" key="7">
    <source>
        <dbReference type="ARBA" id="ARBA00023136"/>
    </source>
</evidence>
<dbReference type="Gene3D" id="3.40.50.300">
    <property type="entry name" value="P-loop containing nucleotide triphosphate hydrolases"/>
    <property type="match status" value="1"/>
</dbReference>
<dbReference type="Pfam" id="PF08352">
    <property type="entry name" value="oligo_HPY"/>
    <property type="match status" value="1"/>
</dbReference>
<dbReference type="InterPro" id="IPR003593">
    <property type="entry name" value="AAA+_ATPase"/>
</dbReference>